<comment type="caution">
    <text evidence="2">The sequence shown here is derived from an EMBL/GenBank/DDBJ whole genome shotgun (WGS) entry which is preliminary data.</text>
</comment>
<feature type="compositionally biased region" description="Polar residues" evidence="1">
    <location>
        <begin position="1"/>
        <end position="10"/>
    </location>
</feature>
<dbReference type="EMBL" id="QGKW02001660">
    <property type="protein sequence ID" value="KAF2577105.1"/>
    <property type="molecule type" value="Genomic_DNA"/>
</dbReference>
<feature type="region of interest" description="Disordered" evidence="1">
    <location>
        <begin position="1"/>
        <end position="20"/>
    </location>
</feature>
<evidence type="ECO:0000313" key="3">
    <source>
        <dbReference type="Proteomes" id="UP000712281"/>
    </source>
</evidence>
<evidence type="ECO:0000313" key="2">
    <source>
        <dbReference type="EMBL" id="KAF2577105.1"/>
    </source>
</evidence>
<organism evidence="2 3">
    <name type="scientific">Brassica cretica</name>
    <name type="common">Mustard</name>
    <dbReference type="NCBI Taxonomy" id="69181"/>
    <lineage>
        <taxon>Eukaryota</taxon>
        <taxon>Viridiplantae</taxon>
        <taxon>Streptophyta</taxon>
        <taxon>Embryophyta</taxon>
        <taxon>Tracheophyta</taxon>
        <taxon>Spermatophyta</taxon>
        <taxon>Magnoliopsida</taxon>
        <taxon>eudicotyledons</taxon>
        <taxon>Gunneridae</taxon>
        <taxon>Pentapetalae</taxon>
        <taxon>rosids</taxon>
        <taxon>malvids</taxon>
        <taxon>Brassicales</taxon>
        <taxon>Brassicaceae</taxon>
        <taxon>Brassiceae</taxon>
        <taxon>Brassica</taxon>
    </lineage>
</organism>
<dbReference type="Proteomes" id="UP000712281">
    <property type="component" value="Unassembled WGS sequence"/>
</dbReference>
<feature type="compositionally biased region" description="Basic and acidic residues" evidence="1">
    <location>
        <begin position="11"/>
        <end position="20"/>
    </location>
</feature>
<name>A0A8S9J4Q0_BRACR</name>
<sequence length="68" mass="7520">MSSTPTSSPHLNEKENKIEEGQVVEGWSHVSLALNNAKENGNLVTQEEADINFDSENLINSQVIQKIL</sequence>
<accession>A0A8S9J4Q0</accession>
<evidence type="ECO:0000256" key="1">
    <source>
        <dbReference type="SAM" id="MobiDB-lite"/>
    </source>
</evidence>
<reference evidence="2" key="1">
    <citation type="submission" date="2019-12" db="EMBL/GenBank/DDBJ databases">
        <title>Genome sequencing and annotation of Brassica cretica.</title>
        <authorList>
            <person name="Studholme D.J."/>
            <person name="Sarris P.F."/>
        </authorList>
    </citation>
    <scope>NUCLEOTIDE SEQUENCE</scope>
    <source>
        <strain evidence="2">PFS-001/15</strain>
        <tissue evidence="2">Leaf</tissue>
    </source>
</reference>
<gene>
    <name evidence="2" type="ORF">F2Q68_00004346</name>
</gene>
<dbReference type="AlphaFoldDB" id="A0A8S9J4Q0"/>
<proteinExistence type="predicted"/>
<protein>
    <submittedName>
        <fullName evidence="2">Uncharacterized protein</fullName>
    </submittedName>
</protein>